<gene>
    <name evidence="2" type="ORF">Kpol_1058p41</name>
</gene>
<dbReference type="EMBL" id="DS480403">
    <property type="protein sequence ID" value="EDO17504.1"/>
    <property type="molecule type" value="Genomic_DNA"/>
</dbReference>
<dbReference type="HOGENOM" id="CLU_700569_0_0_1"/>
<feature type="compositionally biased region" description="Low complexity" evidence="1">
    <location>
        <begin position="364"/>
        <end position="375"/>
    </location>
</feature>
<feature type="compositionally biased region" description="Polar residues" evidence="1">
    <location>
        <begin position="35"/>
        <end position="51"/>
    </location>
</feature>
<dbReference type="eggNOG" id="ENOG502S29D">
    <property type="taxonomic scope" value="Eukaryota"/>
</dbReference>
<dbReference type="KEGG" id="vpo:Kpol_1058p41"/>
<reference evidence="2 3" key="1">
    <citation type="journal article" date="2007" name="Proc. Natl. Acad. Sci. U.S.A.">
        <title>Independent sorting-out of thousands of duplicated gene pairs in two yeast species descended from a whole-genome duplication.</title>
        <authorList>
            <person name="Scannell D.R."/>
            <person name="Frank A.C."/>
            <person name="Conant G.C."/>
            <person name="Byrne K.P."/>
            <person name="Woolfit M."/>
            <person name="Wolfe K.H."/>
        </authorList>
    </citation>
    <scope>NUCLEOTIDE SEQUENCE [LARGE SCALE GENOMIC DNA]</scope>
    <source>
        <strain evidence="3">ATCC 22028 / DSM 70294 / BCRC 21397 / CBS 2163 / NBRC 10782 / NRRL Y-8283 / UCD 57-17</strain>
    </source>
</reference>
<dbReference type="OrthoDB" id="3979912at2759"/>
<feature type="region of interest" description="Disordered" evidence="1">
    <location>
        <begin position="1"/>
        <end position="77"/>
    </location>
</feature>
<dbReference type="InParanoid" id="A7TJS5"/>
<feature type="compositionally biased region" description="Low complexity" evidence="1">
    <location>
        <begin position="52"/>
        <end position="65"/>
    </location>
</feature>
<feature type="region of interest" description="Disordered" evidence="1">
    <location>
        <begin position="348"/>
        <end position="394"/>
    </location>
</feature>
<feature type="compositionally biased region" description="Low complexity" evidence="1">
    <location>
        <begin position="12"/>
        <end position="28"/>
    </location>
</feature>
<accession>A7TJS5</accession>
<proteinExistence type="predicted"/>
<dbReference type="Proteomes" id="UP000000267">
    <property type="component" value="Unassembled WGS sequence"/>
</dbReference>
<sequence length="394" mass="43082">MLFDKIQISSINGNRNRNTNNHFNNSKNLMEHPTPSKSNANLSINTLFNNDAHSSVSPAPASAPGTGTGTGTGTITFKNNSNNDIGLDIDMDIIEEEDQNEDNILFPPNASYINQLNQNNGNSGFRTPVNNLSLQSLINQQQQFGNNSVYMKNSNQGSNISLASSITDIQPSVKQQQYISTMSNNLSQPFVNLLLDVYQNYVSEPSTTPFDYSNPPSGVLNKVAKLSITESQIRNIDIGVEKNNWLLTLIRYRLSKEIKNDCNISRTSSNASLSPLPFAQDLLQFQFNNNNNNNISSNNNSNFLNAYSSSSASGIPSQNNLSLSTSGLQPAFMQDFGKPSPYTQELLSGGYSPVPTRPSTAIQLNRTRSNSSLLLFQKPSLSRSASSNGPPPPR</sequence>
<dbReference type="OMA" id="DQNEDNI"/>
<protein>
    <submittedName>
        <fullName evidence="2">Uncharacterized protein</fullName>
    </submittedName>
</protein>
<feature type="compositionally biased region" description="Polar residues" evidence="1">
    <location>
        <begin position="379"/>
        <end position="388"/>
    </location>
</feature>
<keyword evidence="3" id="KW-1185">Reference proteome</keyword>
<name>A7TJS5_VANPO</name>
<evidence type="ECO:0000313" key="2">
    <source>
        <dbReference type="EMBL" id="EDO17504.1"/>
    </source>
</evidence>
<evidence type="ECO:0000256" key="1">
    <source>
        <dbReference type="SAM" id="MobiDB-lite"/>
    </source>
</evidence>
<organism evidence="3">
    <name type="scientific">Vanderwaltozyma polyspora (strain ATCC 22028 / DSM 70294 / BCRC 21397 / CBS 2163 / NBRC 10782 / NRRL Y-8283 / UCD 57-17)</name>
    <name type="common">Kluyveromyces polysporus</name>
    <dbReference type="NCBI Taxonomy" id="436907"/>
    <lineage>
        <taxon>Eukaryota</taxon>
        <taxon>Fungi</taxon>
        <taxon>Dikarya</taxon>
        <taxon>Ascomycota</taxon>
        <taxon>Saccharomycotina</taxon>
        <taxon>Saccharomycetes</taxon>
        <taxon>Saccharomycetales</taxon>
        <taxon>Saccharomycetaceae</taxon>
        <taxon>Vanderwaltozyma</taxon>
    </lineage>
</organism>
<evidence type="ECO:0000313" key="3">
    <source>
        <dbReference type="Proteomes" id="UP000000267"/>
    </source>
</evidence>
<dbReference type="RefSeq" id="XP_001645362.1">
    <property type="nucleotide sequence ID" value="XM_001645312.1"/>
</dbReference>
<dbReference type="AlphaFoldDB" id="A7TJS5"/>
<dbReference type="GeneID" id="5545723"/>